<dbReference type="Pfam" id="PF05494">
    <property type="entry name" value="MlaC"/>
    <property type="match status" value="1"/>
</dbReference>
<dbReference type="OrthoDB" id="9787053at2"/>
<dbReference type="Proteomes" id="UP000199297">
    <property type="component" value="Unassembled WGS sequence"/>
</dbReference>
<keyword evidence="1" id="KW-0732">Signal</keyword>
<protein>
    <submittedName>
        <fullName evidence="2">Phospholipid transport system substrate-binding protein</fullName>
    </submittedName>
</protein>
<dbReference type="EMBL" id="FOBI01000004">
    <property type="protein sequence ID" value="SEK97580.1"/>
    <property type="molecule type" value="Genomic_DNA"/>
</dbReference>
<dbReference type="RefSeq" id="WP_085284388.1">
    <property type="nucleotide sequence ID" value="NZ_FOBI01000004.1"/>
</dbReference>
<dbReference type="PIRSF" id="PIRSF004649">
    <property type="entry name" value="MlaC"/>
    <property type="match status" value="1"/>
</dbReference>
<organism evidence="2 3">
    <name type="scientific">Colwellia chukchiensis</name>
    <dbReference type="NCBI Taxonomy" id="641665"/>
    <lineage>
        <taxon>Bacteria</taxon>
        <taxon>Pseudomonadati</taxon>
        <taxon>Pseudomonadota</taxon>
        <taxon>Gammaproteobacteria</taxon>
        <taxon>Alteromonadales</taxon>
        <taxon>Colwelliaceae</taxon>
        <taxon>Colwellia</taxon>
    </lineage>
</organism>
<reference evidence="3" key="1">
    <citation type="submission" date="2016-10" db="EMBL/GenBank/DDBJ databases">
        <authorList>
            <person name="Varghese N."/>
            <person name="Submissions S."/>
        </authorList>
    </citation>
    <scope>NUCLEOTIDE SEQUENCE [LARGE SCALE GENOMIC DNA]</scope>
    <source>
        <strain evidence="3">CGMCC 1.9127</strain>
    </source>
</reference>
<dbReference type="Gene3D" id="3.10.450.710">
    <property type="entry name" value="Tgt2/MlaC"/>
    <property type="match status" value="1"/>
</dbReference>
<dbReference type="STRING" id="641665.GCA_002104455_02861"/>
<dbReference type="AlphaFoldDB" id="A0A1H7LFG2"/>
<accession>A0A1H7LFG2</accession>
<feature type="chain" id="PRO_5011570830" evidence="1">
    <location>
        <begin position="28"/>
        <end position="214"/>
    </location>
</feature>
<dbReference type="PANTHER" id="PTHR36573">
    <property type="entry name" value="INTERMEMBRANE PHOSPHOLIPID TRANSPORT SYSTEM BINDING PROTEIN MLAC"/>
    <property type="match status" value="1"/>
</dbReference>
<dbReference type="InterPro" id="IPR042245">
    <property type="entry name" value="Tgt2/MlaC_sf"/>
</dbReference>
<gene>
    <name evidence="2" type="ORF">SAMN05216262_104145</name>
</gene>
<evidence type="ECO:0000313" key="2">
    <source>
        <dbReference type="EMBL" id="SEK97580.1"/>
    </source>
</evidence>
<name>A0A1H7LFG2_9GAMM</name>
<dbReference type="InterPro" id="IPR008869">
    <property type="entry name" value="MlaC/ttg2D"/>
</dbReference>
<sequence>MMQSSLFNIVYLWGFALLLSVSGSANAEVDKKNPYLMIQTVADITFKRFAKEQTAIRAEPNLLKEIVREELMPYINYQYAAYKVIGSNFKSTTKAERAAFVPAFREYLITSYAQVFTLYNQQKVEFAPARDFAKQRVVSVDTSVIEPGRPPINISFRVRKHKKTGEWKAYDMVAEGVSLLDSKQAELSSIIRQKGLTHVTKMLEEKSARDIVFK</sequence>
<keyword evidence="3" id="KW-1185">Reference proteome</keyword>
<feature type="signal peptide" evidence="1">
    <location>
        <begin position="1"/>
        <end position="27"/>
    </location>
</feature>
<evidence type="ECO:0000256" key="1">
    <source>
        <dbReference type="SAM" id="SignalP"/>
    </source>
</evidence>
<proteinExistence type="predicted"/>
<evidence type="ECO:0000313" key="3">
    <source>
        <dbReference type="Proteomes" id="UP000199297"/>
    </source>
</evidence>
<dbReference type="PANTHER" id="PTHR36573:SF1">
    <property type="entry name" value="INTERMEMBRANE PHOSPHOLIPID TRANSPORT SYSTEM BINDING PROTEIN MLAC"/>
    <property type="match status" value="1"/>
</dbReference>